<accession>A0ABW7TKH8</accession>
<dbReference type="EMBL" id="JBIRUQ010000002">
    <property type="protein sequence ID" value="MFI1461552.1"/>
    <property type="molecule type" value="Genomic_DNA"/>
</dbReference>
<dbReference type="Proteomes" id="UP001611263">
    <property type="component" value="Unassembled WGS sequence"/>
</dbReference>
<evidence type="ECO:0000313" key="3">
    <source>
        <dbReference type="EMBL" id="MFI1461552.1"/>
    </source>
</evidence>
<evidence type="ECO:0000259" key="2">
    <source>
        <dbReference type="Pfam" id="PF21181"/>
    </source>
</evidence>
<sequence>MHSDTEWTTTAITADIVRGAVELEHTERGVLPHRLPAWARAEWADGQLAMAEAQPSGVRVVFGTSATAIELDTVATRLGYADGPGRPPGVYDLRIDGRLAAQANAPGGDKLLIDMATGRTTRQPGPVGTVRFADLPAGFKNVEIWLPYNEITELSSLRTDAAVEPVRDGDRRVWLQYGSSISQGSNAGSPSTTWPALAAARGRAELTNLGLSGSAMLDPFAARLIRDTPADLIGLEIGINLVNADVMRMRAFGPAVHGFLSTVREGHPTTPLLVISSIYCEIHENTPGPGAFDPEALSVGEMRFIATGDPADQAKGKLTLDSIRDELSRIVTQRAANDPHLFYLDGRELYGETDYRANPLPDRLHPDAATHQLIGERFAERVFGADGVFGDGPVRVRRPAAVLSS</sequence>
<organism evidence="3 4">
    <name type="scientific">Nocardia carnea</name>
    <dbReference type="NCBI Taxonomy" id="37328"/>
    <lineage>
        <taxon>Bacteria</taxon>
        <taxon>Bacillati</taxon>
        <taxon>Actinomycetota</taxon>
        <taxon>Actinomycetes</taxon>
        <taxon>Mycobacteriales</taxon>
        <taxon>Nocardiaceae</taxon>
        <taxon>Nocardia</taxon>
    </lineage>
</organism>
<dbReference type="Pfam" id="PF21181">
    <property type="entry name" value="SsfX3_N"/>
    <property type="match status" value="1"/>
</dbReference>
<comment type="caution">
    <text evidence="3">The sequence shown here is derived from an EMBL/GenBank/DDBJ whole genome shotgun (WGS) entry which is preliminary data.</text>
</comment>
<dbReference type="SUPFAM" id="SSF52266">
    <property type="entry name" value="SGNH hydrolase"/>
    <property type="match status" value="1"/>
</dbReference>
<dbReference type="Gene3D" id="3.40.50.1110">
    <property type="entry name" value="SGNH hydrolase"/>
    <property type="match status" value="1"/>
</dbReference>
<reference evidence="3 4" key="1">
    <citation type="submission" date="2024-10" db="EMBL/GenBank/DDBJ databases">
        <title>The Natural Products Discovery Center: Release of the First 8490 Sequenced Strains for Exploring Actinobacteria Biosynthetic Diversity.</title>
        <authorList>
            <person name="Kalkreuter E."/>
            <person name="Kautsar S.A."/>
            <person name="Yang D."/>
            <person name="Bader C.D."/>
            <person name="Teijaro C.N."/>
            <person name="Fluegel L."/>
            <person name="Davis C.M."/>
            <person name="Simpson J.R."/>
            <person name="Lauterbach L."/>
            <person name="Steele A.D."/>
            <person name="Gui C."/>
            <person name="Meng S."/>
            <person name="Li G."/>
            <person name="Viehrig K."/>
            <person name="Ye F."/>
            <person name="Su P."/>
            <person name="Kiefer A.F."/>
            <person name="Nichols A."/>
            <person name="Cepeda A.J."/>
            <person name="Yan W."/>
            <person name="Fan B."/>
            <person name="Jiang Y."/>
            <person name="Adhikari A."/>
            <person name="Zheng C.-J."/>
            <person name="Schuster L."/>
            <person name="Cowan T.M."/>
            <person name="Smanski M.J."/>
            <person name="Chevrette M.G."/>
            <person name="De Carvalho L.P.S."/>
            <person name="Shen B."/>
        </authorList>
    </citation>
    <scope>NUCLEOTIDE SEQUENCE [LARGE SCALE GENOMIC DNA]</scope>
    <source>
        <strain evidence="3 4">NPDC020568</strain>
    </source>
</reference>
<gene>
    <name evidence="3" type="ORF">ACH4WX_12610</name>
</gene>
<evidence type="ECO:0000259" key="1">
    <source>
        <dbReference type="Pfam" id="PF14606"/>
    </source>
</evidence>
<protein>
    <submittedName>
        <fullName evidence="3">GDSL-type esterase/lipase family protein</fullName>
    </submittedName>
</protein>
<feature type="domain" description="SGNH hydrolase-type esterase" evidence="1">
    <location>
        <begin position="176"/>
        <end position="279"/>
    </location>
</feature>
<name>A0ABW7TKH8_9NOCA</name>
<proteinExistence type="predicted"/>
<dbReference type="Pfam" id="PF14606">
    <property type="entry name" value="Lipase_GDSL_3"/>
    <property type="match status" value="1"/>
</dbReference>
<dbReference type="RefSeq" id="WP_051157339.1">
    <property type="nucleotide sequence ID" value="NZ_JBIRUQ010000002.1"/>
</dbReference>
<keyword evidence="4" id="KW-1185">Reference proteome</keyword>
<dbReference type="InterPro" id="IPR048977">
    <property type="entry name" value="SsfX3-like_N"/>
</dbReference>
<dbReference type="InterPro" id="IPR036514">
    <property type="entry name" value="SGNH_hydro_sf"/>
</dbReference>
<dbReference type="GeneID" id="93504551"/>
<dbReference type="Gene3D" id="2.60.120.260">
    <property type="entry name" value="Galactose-binding domain-like"/>
    <property type="match status" value="1"/>
</dbReference>
<dbReference type="InterPro" id="IPR013830">
    <property type="entry name" value="SGNH_hydro"/>
</dbReference>
<evidence type="ECO:0000313" key="4">
    <source>
        <dbReference type="Proteomes" id="UP001611263"/>
    </source>
</evidence>
<feature type="domain" description="SsfX3-like N-terminal" evidence="2">
    <location>
        <begin position="18"/>
        <end position="104"/>
    </location>
</feature>